<dbReference type="Proteomes" id="UP000053562">
    <property type="component" value="Unassembled WGS sequence"/>
</dbReference>
<feature type="signal peptide" evidence="1">
    <location>
        <begin position="1"/>
        <end position="23"/>
    </location>
</feature>
<evidence type="ECO:0000256" key="1">
    <source>
        <dbReference type="SAM" id="SignalP"/>
    </source>
</evidence>
<dbReference type="AlphaFoldDB" id="A0A0J9SB52"/>
<reference evidence="2 3" key="1">
    <citation type="submission" date="2011-08" db="EMBL/GenBank/DDBJ databases">
        <title>The Genome Sequence of Plasmodium vivax India VII.</title>
        <authorList>
            <consortium name="The Broad Institute Genome Sequencing Platform"/>
            <consortium name="The Broad Institute Genome Sequencing Center for Infectious Disease"/>
            <person name="Neafsey D."/>
            <person name="Carlton J."/>
            <person name="Barnwell J."/>
            <person name="Collins W."/>
            <person name="Escalante A."/>
            <person name="Mullikin J."/>
            <person name="Saul A."/>
            <person name="Guigo R."/>
            <person name="Camara F."/>
            <person name="Young S.K."/>
            <person name="Zeng Q."/>
            <person name="Gargeya S."/>
            <person name="Fitzgerald M."/>
            <person name="Haas B."/>
            <person name="Abouelleil A."/>
            <person name="Alvarado L."/>
            <person name="Arachchi H.M."/>
            <person name="Berlin A."/>
            <person name="Brown A."/>
            <person name="Chapman S.B."/>
            <person name="Chen Z."/>
            <person name="Dunbar C."/>
            <person name="Freedman E."/>
            <person name="Gearin G."/>
            <person name="Gellesch M."/>
            <person name="Goldberg J."/>
            <person name="Griggs A."/>
            <person name="Gujja S."/>
            <person name="Heiman D."/>
            <person name="Howarth C."/>
            <person name="Larson L."/>
            <person name="Lui A."/>
            <person name="MacDonald P.J.P."/>
            <person name="Montmayeur A."/>
            <person name="Murphy C."/>
            <person name="Neiman D."/>
            <person name="Pearson M."/>
            <person name="Priest M."/>
            <person name="Roberts A."/>
            <person name="Saif S."/>
            <person name="Shea T."/>
            <person name="Shenoy N."/>
            <person name="Sisk P."/>
            <person name="Stolte C."/>
            <person name="Sykes S."/>
            <person name="Wortman J."/>
            <person name="Nusbaum C."/>
            <person name="Birren B."/>
        </authorList>
    </citation>
    <scope>NUCLEOTIDE SEQUENCE [LARGE SCALE GENOMIC DNA]</scope>
    <source>
        <strain evidence="2 3">India VII</strain>
    </source>
</reference>
<organism evidence="2 3">
    <name type="scientific">Plasmodium vivax India VII</name>
    <dbReference type="NCBI Taxonomy" id="1077284"/>
    <lineage>
        <taxon>Eukaryota</taxon>
        <taxon>Sar</taxon>
        <taxon>Alveolata</taxon>
        <taxon>Apicomplexa</taxon>
        <taxon>Aconoidasida</taxon>
        <taxon>Haemosporida</taxon>
        <taxon>Plasmodiidae</taxon>
        <taxon>Plasmodium</taxon>
        <taxon>Plasmodium (Plasmodium)</taxon>
    </lineage>
</organism>
<protein>
    <submittedName>
        <fullName evidence="2">Uncharacterized protein</fullName>
    </submittedName>
</protein>
<dbReference type="EMBL" id="KQ234346">
    <property type="protein sequence ID" value="KMZ79162.1"/>
    <property type="molecule type" value="Genomic_DNA"/>
</dbReference>
<evidence type="ECO:0000313" key="3">
    <source>
        <dbReference type="Proteomes" id="UP000053562"/>
    </source>
</evidence>
<dbReference type="OrthoDB" id="375750at2759"/>
<sequence>MKALHVLLLLVLPLLLLSLCVEGIRKSPDKKKEKSLIKTAQKKVARFTRRYKKSLRLKEQDVIGRYEVKAYFFFDDSFEKRFKWNLYYKFCKTSTPSICNYIQMRRQFEKWYDDKTFSIKKYMSDVTLVYNQFYSKYSILQFDINLEPHNVLKISKVPNLSDILMESLTNLITRRKLRPPSDAPSWRLSFNYITGMKKLVVKAPSQVPGMNFYFYFVIPAYKYYYSHLFTSIGDIYFKYEWGIKKYNVGYFTMEQM</sequence>
<proteinExistence type="predicted"/>
<evidence type="ECO:0000313" key="2">
    <source>
        <dbReference type="EMBL" id="KMZ79162.1"/>
    </source>
</evidence>
<gene>
    <name evidence="2" type="ORF">PVIIG_01636</name>
</gene>
<keyword evidence="1" id="KW-0732">Signal</keyword>
<name>A0A0J9SB52_PLAVI</name>
<accession>A0A0J9SB52</accession>
<feature type="chain" id="PRO_5005322226" evidence="1">
    <location>
        <begin position="24"/>
        <end position="256"/>
    </location>
</feature>